<evidence type="ECO:0000313" key="3">
    <source>
        <dbReference type="EMBL" id="RWZ46238.1"/>
    </source>
</evidence>
<reference evidence="3 4" key="1">
    <citation type="submission" date="2018-12" db="EMBL/GenBank/DDBJ databases">
        <authorList>
            <person name="Li F."/>
        </authorList>
    </citation>
    <scope>NUCLEOTIDE SEQUENCE [LARGE SCALE GENOMIC DNA]</scope>
    <source>
        <strain evidence="3 4">11W25H-1</strain>
    </source>
</reference>
<proteinExistence type="inferred from homology"/>
<protein>
    <recommendedName>
        <fullName evidence="2">Activator of Hsp90 ATPase homologue 1/2-like C-terminal domain-containing protein</fullName>
    </recommendedName>
</protein>
<keyword evidence="4" id="KW-1185">Reference proteome</keyword>
<feature type="domain" description="Activator of Hsp90 ATPase homologue 1/2-like C-terminal" evidence="2">
    <location>
        <begin position="26"/>
        <end position="156"/>
    </location>
</feature>
<dbReference type="SUPFAM" id="SSF55961">
    <property type="entry name" value="Bet v1-like"/>
    <property type="match status" value="1"/>
</dbReference>
<evidence type="ECO:0000313" key="4">
    <source>
        <dbReference type="Proteomes" id="UP000288547"/>
    </source>
</evidence>
<dbReference type="EMBL" id="RZNB01000008">
    <property type="protein sequence ID" value="RWZ46238.1"/>
    <property type="molecule type" value="Genomic_DNA"/>
</dbReference>
<sequence length="174" mass="18274">MSAIENDQSVVDAGAFTVRRSIAIAAPLEKVWAAVTEPEHVSRWFGRLVLDGSGPGASGTISWPEHAPIPIRVEAVDAPRSISYSWGNDDASDTAPVSLEDAQPTVFTFTLESVSTGTLLTVVEAGFEATSDPLANLESHRQGWNIELDKLAALVEGEASNVDTATGGAGNDRA</sequence>
<dbReference type="InterPro" id="IPR013538">
    <property type="entry name" value="ASHA1/2-like_C"/>
</dbReference>
<dbReference type="RefSeq" id="WP_128496270.1">
    <property type="nucleotide sequence ID" value="NZ_RZNB01000008.1"/>
</dbReference>
<organism evidence="3 4">
    <name type="scientific">Labedella phragmitis</name>
    <dbReference type="NCBI Taxonomy" id="2498849"/>
    <lineage>
        <taxon>Bacteria</taxon>
        <taxon>Bacillati</taxon>
        <taxon>Actinomycetota</taxon>
        <taxon>Actinomycetes</taxon>
        <taxon>Micrococcales</taxon>
        <taxon>Microbacteriaceae</taxon>
        <taxon>Labedella</taxon>
    </lineage>
</organism>
<dbReference type="AlphaFoldDB" id="A0A444PP80"/>
<dbReference type="Proteomes" id="UP000288547">
    <property type="component" value="Unassembled WGS sequence"/>
</dbReference>
<evidence type="ECO:0000259" key="2">
    <source>
        <dbReference type="Pfam" id="PF08327"/>
    </source>
</evidence>
<name>A0A444PP80_9MICO</name>
<dbReference type="Gene3D" id="3.30.530.20">
    <property type="match status" value="1"/>
</dbReference>
<gene>
    <name evidence="3" type="ORF">ELQ90_15835</name>
</gene>
<evidence type="ECO:0000256" key="1">
    <source>
        <dbReference type="ARBA" id="ARBA00006817"/>
    </source>
</evidence>
<dbReference type="CDD" id="cd08898">
    <property type="entry name" value="SRPBCC_CalC_Aha1-like_5"/>
    <property type="match status" value="1"/>
</dbReference>
<dbReference type="OrthoDB" id="8117292at2"/>
<dbReference type="Pfam" id="PF08327">
    <property type="entry name" value="AHSA1"/>
    <property type="match status" value="1"/>
</dbReference>
<comment type="caution">
    <text evidence="3">The sequence shown here is derived from an EMBL/GenBank/DDBJ whole genome shotgun (WGS) entry which is preliminary data.</text>
</comment>
<dbReference type="InterPro" id="IPR023393">
    <property type="entry name" value="START-like_dom_sf"/>
</dbReference>
<comment type="similarity">
    <text evidence="1">Belongs to the AHA1 family.</text>
</comment>
<accession>A0A444PP80</accession>